<evidence type="ECO:0000313" key="2">
    <source>
        <dbReference type="EMBL" id="MEQ2473995.1"/>
    </source>
</evidence>
<feature type="transmembrane region" description="Helical" evidence="1">
    <location>
        <begin position="242"/>
        <end position="265"/>
    </location>
</feature>
<feature type="transmembrane region" description="Helical" evidence="1">
    <location>
        <begin position="30"/>
        <end position="52"/>
    </location>
</feature>
<evidence type="ECO:0000313" key="3">
    <source>
        <dbReference type="Proteomes" id="UP001438008"/>
    </source>
</evidence>
<dbReference type="Proteomes" id="UP001438008">
    <property type="component" value="Unassembled WGS sequence"/>
</dbReference>
<evidence type="ECO:0008006" key="4">
    <source>
        <dbReference type="Google" id="ProtNLM"/>
    </source>
</evidence>
<feature type="transmembrane region" description="Helical" evidence="1">
    <location>
        <begin position="137"/>
        <end position="155"/>
    </location>
</feature>
<gene>
    <name evidence="2" type="ORF">WMO29_16105</name>
</gene>
<feature type="transmembrane region" description="Helical" evidence="1">
    <location>
        <begin position="84"/>
        <end position="103"/>
    </location>
</feature>
<organism evidence="2 3">
    <name type="scientific">Laedolimicola intestinihominis</name>
    <dbReference type="NCBI Taxonomy" id="3133166"/>
    <lineage>
        <taxon>Bacteria</taxon>
        <taxon>Bacillati</taxon>
        <taxon>Bacillota</taxon>
        <taxon>Clostridia</taxon>
        <taxon>Lachnospirales</taxon>
        <taxon>Lachnospiraceae</taxon>
        <taxon>Laedolimicola</taxon>
    </lineage>
</organism>
<feature type="transmembrane region" description="Helical" evidence="1">
    <location>
        <begin position="442"/>
        <end position="458"/>
    </location>
</feature>
<dbReference type="EMBL" id="JBBMFE010000022">
    <property type="protein sequence ID" value="MEQ2473995.1"/>
    <property type="molecule type" value="Genomic_DNA"/>
</dbReference>
<feature type="transmembrane region" description="Helical" evidence="1">
    <location>
        <begin position="213"/>
        <end position="230"/>
    </location>
</feature>
<keyword evidence="1" id="KW-0472">Membrane</keyword>
<sequence>MNTLLLGLRVLLFALSTFGYLTVLHKKTKLPVEFLPAIVFCGQICVLFAAGILNLLSLSIWLLFGAGLLLAVLSLRDHRLYRDFLCPGYVFFALSCLYFLLMLKGQVFNSYDNFSHWALVVKQMLLTDRFPTFQDPLILFQAYPLGSSSFIYYVCCLISRVSEGCQMFAQVMLSLSMILPLFSCIRKQKFTGIFLMLGSTLFFLSYNTVPSELLVDALLALTGAAALLLLEQELGAEDQTAWLSVLPAVALILIKNSGIFFWALLAGKLIWHACRHGKTASAPARRSWYTVFFAPLLTLLLWKKHVAYVFAAAESSPHSMSLSAYLANMQQKMADGSISRITEAFRQQIIAGRGLLLLLLVLAVFMAACAMHKLSVRPWLGRAVFLTVVYVLYQLGNLCMYLFSMPEGEAVVMAGYGRYYRTIIMFCFAYALFYLLRELDEQKLPLAVIGTLLLLLVYRKLGMSTSILHRTGEYPVRAEMERLMDEYDIEHYQDYLICIPEDDMGYVYHLTKYLLYTPTVDVHVGVSSEDEFADIVNIAIDLEYEYFINLDPENEAIDQYCQKTFGAAPGQQVIRLQ</sequence>
<keyword evidence="3" id="KW-1185">Reference proteome</keyword>
<comment type="caution">
    <text evidence="2">The sequence shown here is derived from an EMBL/GenBank/DDBJ whole genome shotgun (WGS) entry which is preliminary data.</text>
</comment>
<name>A0ABV1FLR4_9FIRM</name>
<feature type="transmembrane region" description="Helical" evidence="1">
    <location>
        <begin position="379"/>
        <end position="403"/>
    </location>
</feature>
<accession>A0ABV1FLR4</accession>
<feature type="transmembrane region" description="Helical" evidence="1">
    <location>
        <begin position="58"/>
        <end position="75"/>
    </location>
</feature>
<feature type="transmembrane region" description="Helical" evidence="1">
    <location>
        <begin position="349"/>
        <end position="373"/>
    </location>
</feature>
<feature type="transmembrane region" description="Helical" evidence="1">
    <location>
        <begin position="189"/>
        <end position="206"/>
    </location>
</feature>
<proteinExistence type="predicted"/>
<feature type="transmembrane region" description="Helical" evidence="1">
    <location>
        <begin position="6"/>
        <end position="23"/>
    </location>
</feature>
<feature type="transmembrane region" description="Helical" evidence="1">
    <location>
        <begin position="286"/>
        <end position="302"/>
    </location>
</feature>
<evidence type="ECO:0000256" key="1">
    <source>
        <dbReference type="SAM" id="Phobius"/>
    </source>
</evidence>
<keyword evidence="1" id="KW-1133">Transmembrane helix</keyword>
<feature type="transmembrane region" description="Helical" evidence="1">
    <location>
        <begin position="419"/>
        <end position="436"/>
    </location>
</feature>
<dbReference type="RefSeq" id="WP_349165491.1">
    <property type="nucleotide sequence ID" value="NZ_JBBMFE010000022.1"/>
</dbReference>
<keyword evidence="1" id="KW-0812">Transmembrane</keyword>
<protein>
    <recommendedName>
        <fullName evidence="4">Glycosyltransferase RgtA/B/C/D-like domain-containing protein</fullName>
    </recommendedName>
</protein>
<reference evidence="2 3" key="1">
    <citation type="submission" date="2024-03" db="EMBL/GenBank/DDBJ databases">
        <title>Human intestinal bacterial collection.</title>
        <authorList>
            <person name="Pauvert C."/>
            <person name="Hitch T.C.A."/>
            <person name="Clavel T."/>
        </authorList>
    </citation>
    <scope>NUCLEOTIDE SEQUENCE [LARGE SCALE GENOMIC DNA]</scope>
    <source>
        <strain evidence="2 3">CLA-AA-H132</strain>
    </source>
</reference>